<dbReference type="Gene3D" id="1.20.1050.10">
    <property type="match status" value="1"/>
</dbReference>
<sequence>MTLKQLLSRVSFARKTPPPSINKSIASTKPITTTTTTTTKPTMTLQPIKVWGKGGPNPPKVAIVLEELGLPHELVAVPLSDVKKPEYTAINPNGRLPSILDPNTGIQLWESGAIIEYLLETYDKEHKISFAPGTPEYFHAKQFLYFQVSGQGPYYGQAAWFKKFHHEQLPSAVTRYVDEINRVTGVLERVLSEKGVAEPWLVGNKYSYADLVFISWQTIIERLVEKSEYDIDNYPHVKAWVGRILAREAVKKGLGITEELK</sequence>
<dbReference type="PROSITE" id="PS50405">
    <property type="entry name" value="GST_CTER"/>
    <property type="match status" value="1"/>
</dbReference>
<feature type="domain" description="GST N-terminal" evidence="2">
    <location>
        <begin position="45"/>
        <end position="126"/>
    </location>
</feature>
<comment type="caution">
    <text evidence="4">The sequence shown here is derived from an EMBL/GenBank/DDBJ whole genome shotgun (WGS) entry which is preliminary data.</text>
</comment>
<reference evidence="4" key="1">
    <citation type="submission" date="2023-06" db="EMBL/GenBank/DDBJ databases">
        <title>Genome-scale phylogeny and comparative genomics of the fungal order Sordariales.</title>
        <authorList>
            <consortium name="Lawrence Berkeley National Laboratory"/>
            <person name="Hensen N."/>
            <person name="Bonometti L."/>
            <person name="Westerberg I."/>
            <person name="Brannstrom I.O."/>
            <person name="Guillou S."/>
            <person name="Cros-Aarteil S."/>
            <person name="Calhoun S."/>
            <person name="Haridas S."/>
            <person name="Kuo A."/>
            <person name="Mondo S."/>
            <person name="Pangilinan J."/>
            <person name="Riley R."/>
            <person name="Labutti K."/>
            <person name="Andreopoulos B."/>
            <person name="Lipzen A."/>
            <person name="Chen C."/>
            <person name="Yanf M."/>
            <person name="Daum C."/>
            <person name="Ng V."/>
            <person name="Clum A."/>
            <person name="Steindorff A."/>
            <person name="Ohm R."/>
            <person name="Martin F."/>
            <person name="Silar P."/>
            <person name="Natvig D."/>
            <person name="Lalanne C."/>
            <person name="Gautier V."/>
            <person name="Ament-Velasquez S.L."/>
            <person name="Kruys A."/>
            <person name="Hutchinson M.I."/>
            <person name="Powell A.J."/>
            <person name="Barry K."/>
            <person name="Miller A.N."/>
            <person name="Grigoriev I.V."/>
            <person name="Debuchy R."/>
            <person name="Gladieux P."/>
            <person name="Thoren M.H."/>
            <person name="Johannesson H."/>
        </authorList>
    </citation>
    <scope>NUCLEOTIDE SEQUENCE</scope>
    <source>
        <strain evidence="4">PSN4</strain>
    </source>
</reference>
<dbReference type="AlphaFoldDB" id="A0AAJ0B464"/>
<dbReference type="Proteomes" id="UP001239445">
    <property type="component" value="Unassembled WGS sequence"/>
</dbReference>
<dbReference type="InterPro" id="IPR004045">
    <property type="entry name" value="Glutathione_S-Trfase_N"/>
</dbReference>
<dbReference type="PROSITE" id="PS50404">
    <property type="entry name" value="GST_NTER"/>
    <property type="match status" value="1"/>
</dbReference>
<feature type="domain" description="GST C-terminal" evidence="3">
    <location>
        <begin position="133"/>
        <end position="261"/>
    </location>
</feature>
<proteinExistence type="inferred from homology"/>
<dbReference type="Pfam" id="PF13417">
    <property type="entry name" value="GST_N_3"/>
    <property type="match status" value="1"/>
</dbReference>
<protein>
    <submittedName>
        <fullName evidence="4">Glutathione S-transferase</fullName>
    </submittedName>
</protein>
<comment type="similarity">
    <text evidence="1">Belongs to the GST superfamily.</text>
</comment>
<dbReference type="InterPro" id="IPR036282">
    <property type="entry name" value="Glutathione-S-Trfase_C_sf"/>
</dbReference>
<accession>A0AAJ0B464</accession>
<dbReference type="InterPro" id="IPR010987">
    <property type="entry name" value="Glutathione-S-Trfase_C-like"/>
</dbReference>
<dbReference type="Pfam" id="PF00043">
    <property type="entry name" value="GST_C"/>
    <property type="match status" value="1"/>
</dbReference>
<dbReference type="SFLD" id="SFLDG00358">
    <property type="entry name" value="Main_(cytGST)"/>
    <property type="match status" value="1"/>
</dbReference>
<evidence type="ECO:0000313" key="4">
    <source>
        <dbReference type="EMBL" id="KAK1751374.1"/>
    </source>
</evidence>
<dbReference type="CDD" id="cd10293">
    <property type="entry name" value="GST_C_Ure2p"/>
    <property type="match status" value="1"/>
</dbReference>
<dbReference type="SUPFAM" id="SSF47616">
    <property type="entry name" value="GST C-terminal domain-like"/>
    <property type="match status" value="1"/>
</dbReference>
<dbReference type="InterPro" id="IPR040079">
    <property type="entry name" value="Glutathione_S-Trfase"/>
</dbReference>
<dbReference type="InterPro" id="IPR036249">
    <property type="entry name" value="Thioredoxin-like_sf"/>
</dbReference>
<keyword evidence="5" id="KW-1185">Reference proteome</keyword>
<dbReference type="PANTHER" id="PTHR44051:SF23">
    <property type="entry name" value="GLUTATHIONE S-TRANSFERASE-LIKE PROTEIN TPCF"/>
    <property type="match status" value="1"/>
</dbReference>
<evidence type="ECO:0000256" key="1">
    <source>
        <dbReference type="ARBA" id="ARBA00007409"/>
    </source>
</evidence>
<dbReference type="Gene3D" id="3.40.30.10">
    <property type="entry name" value="Glutaredoxin"/>
    <property type="match status" value="1"/>
</dbReference>
<dbReference type="SUPFAM" id="SSF52833">
    <property type="entry name" value="Thioredoxin-like"/>
    <property type="match status" value="1"/>
</dbReference>
<dbReference type="EMBL" id="MU839842">
    <property type="protein sequence ID" value="KAK1751374.1"/>
    <property type="molecule type" value="Genomic_DNA"/>
</dbReference>
<gene>
    <name evidence="4" type="ORF">QBC47DRAFT_391692</name>
</gene>
<dbReference type="CDD" id="cd03048">
    <property type="entry name" value="GST_N_Ure2p_like"/>
    <property type="match status" value="1"/>
</dbReference>
<evidence type="ECO:0000259" key="3">
    <source>
        <dbReference type="PROSITE" id="PS50405"/>
    </source>
</evidence>
<name>A0AAJ0B464_9PEZI</name>
<evidence type="ECO:0000259" key="2">
    <source>
        <dbReference type="PROSITE" id="PS50404"/>
    </source>
</evidence>
<evidence type="ECO:0000313" key="5">
    <source>
        <dbReference type="Proteomes" id="UP001239445"/>
    </source>
</evidence>
<dbReference type="SFLD" id="SFLDG01151">
    <property type="entry name" value="Main.2:_Nu-like"/>
    <property type="match status" value="1"/>
</dbReference>
<dbReference type="SFLD" id="SFLDS00019">
    <property type="entry name" value="Glutathione_Transferase_(cytos"/>
    <property type="match status" value="1"/>
</dbReference>
<organism evidence="4 5">
    <name type="scientific">Echria macrotheca</name>
    <dbReference type="NCBI Taxonomy" id="438768"/>
    <lineage>
        <taxon>Eukaryota</taxon>
        <taxon>Fungi</taxon>
        <taxon>Dikarya</taxon>
        <taxon>Ascomycota</taxon>
        <taxon>Pezizomycotina</taxon>
        <taxon>Sordariomycetes</taxon>
        <taxon>Sordariomycetidae</taxon>
        <taxon>Sordariales</taxon>
        <taxon>Schizotheciaceae</taxon>
        <taxon>Echria</taxon>
    </lineage>
</organism>
<dbReference type="PANTHER" id="PTHR44051">
    <property type="entry name" value="GLUTATHIONE S-TRANSFERASE-RELATED"/>
    <property type="match status" value="1"/>
</dbReference>
<dbReference type="InterPro" id="IPR004046">
    <property type="entry name" value="GST_C"/>
</dbReference>